<dbReference type="Gramene" id="PGSC0003DMT400015186">
    <property type="protein sequence ID" value="PGSC0003DMT400015186"/>
    <property type="gene ID" value="PGSC0003DMG401005932"/>
</dbReference>
<dbReference type="HOGENOM" id="CLU_182575_0_0_1"/>
<name>M1A5L5_SOLTU</name>
<dbReference type="Proteomes" id="UP000011115">
    <property type="component" value="Unassembled WGS sequence"/>
</dbReference>
<dbReference type="STRING" id="4113.M1A5L5"/>
<protein>
    <submittedName>
        <fullName evidence="1">Transcription factor</fullName>
    </submittedName>
</protein>
<reference evidence="2" key="1">
    <citation type="journal article" date="2011" name="Nature">
        <title>Genome sequence and analysis of the tuber crop potato.</title>
        <authorList>
            <consortium name="The Potato Genome Sequencing Consortium"/>
        </authorList>
    </citation>
    <scope>NUCLEOTIDE SEQUENCE [LARGE SCALE GENOMIC DNA]</scope>
    <source>
        <strain evidence="2">cv. DM1-3 516 R44</strain>
    </source>
</reference>
<dbReference type="EnsemblPlants" id="PGSC0003DMT400015186">
    <property type="protein sequence ID" value="PGSC0003DMT400015186"/>
    <property type="gene ID" value="PGSC0003DMG401005932"/>
</dbReference>
<evidence type="ECO:0000313" key="1">
    <source>
        <dbReference type="EnsemblPlants" id="PGSC0003DMT400015186"/>
    </source>
</evidence>
<reference evidence="1" key="2">
    <citation type="submission" date="2015-06" db="UniProtKB">
        <authorList>
            <consortium name="EnsemblPlants"/>
        </authorList>
    </citation>
    <scope>IDENTIFICATION</scope>
    <source>
        <strain evidence="1">DM1-3 516 R44</strain>
    </source>
</reference>
<evidence type="ECO:0000313" key="2">
    <source>
        <dbReference type="Proteomes" id="UP000011115"/>
    </source>
</evidence>
<proteinExistence type="predicted"/>
<dbReference type="ExpressionAtlas" id="M1A5L5">
    <property type="expression patterns" value="baseline"/>
</dbReference>
<dbReference type="PaxDb" id="4113-PGSC0003DMT400015186"/>
<dbReference type="AlphaFoldDB" id="M1A5L5"/>
<keyword evidence="2" id="KW-1185">Reference proteome</keyword>
<dbReference type="InParanoid" id="M1A5L5"/>
<organism evidence="1 2">
    <name type="scientific">Solanum tuberosum</name>
    <name type="common">Potato</name>
    <dbReference type="NCBI Taxonomy" id="4113"/>
    <lineage>
        <taxon>Eukaryota</taxon>
        <taxon>Viridiplantae</taxon>
        <taxon>Streptophyta</taxon>
        <taxon>Embryophyta</taxon>
        <taxon>Tracheophyta</taxon>
        <taxon>Spermatophyta</taxon>
        <taxon>Magnoliopsida</taxon>
        <taxon>eudicotyledons</taxon>
        <taxon>Gunneridae</taxon>
        <taxon>Pentapetalae</taxon>
        <taxon>asterids</taxon>
        <taxon>lamiids</taxon>
        <taxon>Solanales</taxon>
        <taxon>Solanaceae</taxon>
        <taxon>Solanoideae</taxon>
        <taxon>Solaneae</taxon>
        <taxon>Solanum</taxon>
    </lineage>
</organism>
<sequence>MGPIDVYLISKLEEKFEEINVVEEPSTMPSTSCFIENETAALPVDDGGGVGVGIEEQENQRECPDAGTSQNPVSGIMKIVPDFDVSSYFQAYKKLNNC</sequence>
<accession>M1A5L5</accession>